<evidence type="ECO:0000256" key="1">
    <source>
        <dbReference type="ARBA" id="ARBA00001946"/>
    </source>
</evidence>
<name>A0ABY8AUG9_9GAMM</name>
<keyword evidence="11" id="KW-0460">Magnesium</keyword>
<dbReference type="PROSITE" id="PS00943">
    <property type="entry name" value="UBIA"/>
    <property type="match status" value="1"/>
</dbReference>
<feature type="transmembrane region" description="Helical" evidence="11">
    <location>
        <begin position="219"/>
        <end position="235"/>
    </location>
</feature>
<feature type="transmembrane region" description="Helical" evidence="11">
    <location>
        <begin position="256"/>
        <end position="272"/>
    </location>
</feature>
<evidence type="ECO:0000313" key="14">
    <source>
        <dbReference type="Proteomes" id="UP001222087"/>
    </source>
</evidence>
<feature type="transmembrane region" description="Helical" evidence="11">
    <location>
        <begin position="29"/>
        <end position="54"/>
    </location>
</feature>
<organism evidence="13 14">
    <name type="scientific">Legionella cardiaca</name>
    <dbReference type="NCBI Taxonomy" id="1071983"/>
    <lineage>
        <taxon>Bacteria</taxon>
        <taxon>Pseudomonadati</taxon>
        <taxon>Pseudomonadota</taxon>
        <taxon>Gammaproteobacteria</taxon>
        <taxon>Legionellales</taxon>
        <taxon>Legionellaceae</taxon>
        <taxon>Legionella</taxon>
    </lineage>
</organism>
<evidence type="ECO:0000256" key="10">
    <source>
        <dbReference type="ARBA" id="ARBA00023136"/>
    </source>
</evidence>
<evidence type="ECO:0000256" key="12">
    <source>
        <dbReference type="NCBIfam" id="TIGR01474"/>
    </source>
</evidence>
<evidence type="ECO:0000313" key="13">
    <source>
        <dbReference type="EMBL" id="WED44128.1"/>
    </source>
</evidence>
<dbReference type="CDD" id="cd13959">
    <property type="entry name" value="PT_UbiA_COQ2"/>
    <property type="match status" value="1"/>
</dbReference>
<evidence type="ECO:0000256" key="2">
    <source>
        <dbReference type="ARBA" id="ARBA00004141"/>
    </source>
</evidence>
<evidence type="ECO:0000256" key="6">
    <source>
        <dbReference type="ARBA" id="ARBA00022679"/>
    </source>
</evidence>
<accession>A0ABY8AUG9</accession>
<dbReference type="InterPro" id="IPR000537">
    <property type="entry name" value="UbiA_prenyltransferase"/>
</dbReference>
<comment type="pathway">
    <text evidence="11">Cofactor biosynthesis; ubiquinone biosynthesis.</text>
</comment>
<evidence type="ECO:0000256" key="5">
    <source>
        <dbReference type="ARBA" id="ARBA00022519"/>
    </source>
</evidence>
<dbReference type="Gene3D" id="1.10.357.140">
    <property type="entry name" value="UbiA prenyltransferase"/>
    <property type="match status" value="1"/>
</dbReference>
<proteinExistence type="inferred from homology"/>
<evidence type="ECO:0000256" key="9">
    <source>
        <dbReference type="ARBA" id="ARBA00022989"/>
    </source>
</evidence>
<keyword evidence="9 11" id="KW-1133">Transmembrane helix</keyword>
<dbReference type="PANTHER" id="PTHR11048">
    <property type="entry name" value="PRENYLTRANSFERASES"/>
    <property type="match status" value="1"/>
</dbReference>
<sequence>MRFHKPIGILLLWWPTAWALWVANQGKPSLTVVSLFLLGTIFMRAAGCVVNDIADRHIDLHVQRTKTRPLTTGEVSLVEALLLLCGLLLLSLFVLLQLPKACFYYALIAVFITVLYPFCKRFIQSPQLILGLAFSMGIPMAFVASNQLPDKTMFLLLGINFMWVVAYDTEYAIVDREDDLRIGVKSTAILFAEYDKLAIACLQLLLHFLWLPLAINLKSSLFWVGWSVAGVNFLYQQKLINKRNPADCFKAFTSNNWYGLLMWLAIIGSTLNF</sequence>
<dbReference type="InterPro" id="IPR006370">
    <property type="entry name" value="HB_polyprenyltransferase-like"/>
</dbReference>
<feature type="transmembrane region" description="Helical" evidence="11">
    <location>
        <begin position="102"/>
        <end position="119"/>
    </location>
</feature>
<dbReference type="EC" id="2.5.1.39" evidence="11 12"/>
<evidence type="ECO:0000256" key="3">
    <source>
        <dbReference type="ARBA" id="ARBA00005985"/>
    </source>
</evidence>
<dbReference type="InterPro" id="IPR030470">
    <property type="entry name" value="UbiA_prenylTrfase_CS"/>
</dbReference>
<reference evidence="13 14" key="1">
    <citation type="submission" date="2023-02" db="EMBL/GenBank/DDBJ databases">
        <title>Genome Sequence of L. cardiaca H63T.</title>
        <authorList>
            <person name="Lopez A.E."/>
            <person name="Cianciotto N.P."/>
        </authorList>
    </citation>
    <scope>NUCLEOTIDE SEQUENCE [LARGE SCALE GENOMIC DNA]</scope>
    <source>
        <strain evidence="13 14">H63</strain>
    </source>
</reference>
<dbReference type="RefSeq" id="WP_275089945.1">
    <property type="nucleotide sequence ID" value="NZ_CP119078.1"/>
</dbReference>
<dbReference type="Pfam" id="PF01040">
    <property type="entry name" value="UbiA"/>
    <property type="match status" value="1"/>
</dbReference>
<evidence type="ECO:0000256" key="4">
    <source>
        <dbReference type="ARBA" id="ARBA00022475"/>
    </source>
</evidence>
<keyword evidence="14" id="KW-1185">Reference proteome</keyword>
<keyword evidence="6 11" id="KW-0808">Transferase</keyword>
<dbReference type="NCBIfam" id="TIGR01474">
    <property type="entry name" value="ubiA_proteo"/>
    <property type="match status" value="1"/>
</dbReference>
<keyword evidence="8 11" id="KW-0812">Transmembrane</keyword>
<comment type="function">
    <text evidence="11">Catalyzes the prenylation of para-hydroxybenzoate (PHB) with an all-trans polyprenyl group. Mediates the second step in the final reaction sequence of ubiquinone-8 (UQ-8) biosynthesis, which is the condensation of the polyisoprenoid side chain with PHB, generating the first membrane-bound Q intermediate 3-octaprenyl-4-hydroxybenzoate.</text>
</comment>
<dbReference type="GO" id="GO:0008412">
    <property type="term" value="F:4-hydroxybenzoate polyprenyltransferase activity"/>
    <property type="evidence" value="ECO:0007669"/>
    <property type="project" value="UniProtKB-EC"/>
</dbReference>
<protein>
    <recommendedName>
        <fullName evidence="11 12">4-hydroxybenzoate octaprenyltransferase</fullName>
        <ecNumber evidence="11 12">2.5.1.39</ecNumber>
    </recommendedName>
    <alternativeName>
        <fullName evidence="11">4-HB polyprenyltransferase</fullName>
    </alternativeName>
</protein>
<dbReference type="InterPro" id="IPR044878">
    <property type="entry name" value="UbiA_sf"/>
</dbReference>
<evidence type="ECO:0000256" key="8">
    <source>
        <dbReference type="ARBA" id="ARBA00022692"/>
    </source>
</evidence>
<evidence type="ECO:0000256" key="11">
    <source>
        <dbReference type="HAMAP-Rule" id="MF_01635"/>
    </source>
</evidence>
<evidence type="ECO:0000256" key="7">
    <source>
        <dbReference type="ARBA" id="ARBA00022688"/>
    </source>
</evidence>
<comment type="similarity">
    <text evidence="3 11">Belongs to the UbiA prenyltransferase family.</text>
</comment>
<dbReference type="Proteomes" id="UP001222087">
    <property type="component" value="Chromosome"/>
</dbReference>
<gene>
    <name evidence="11 13" type="primary">ubiA</name>
    <name evidence="13" type="ORF">PXX05_04905</name>
</gene>
<dbReference type="InterPro" id="IPR039653">
    <property type="entry name" value="Prenyltransferase"/>
</dbReference>
<keyword evidence="4 11" id="KW-1003">Cell membrane</keyword>
<keyword evidence="10 11" id="KW-0472">Membrane</keyword>
<comment type="cofactor">
    <cofactor evidence="1 11">
        <name>Mg(2+)</name>
        <dbReference type="ChEBI" id="CHEBI:18420"/>
    </cofactor>
</comment>
<feature type="transmembrane region" description="Helical" evidence="11">
    <location>
        <begin position="128"/>
        <end position="148"/>
    </location>
</feature>
<dbReference type="EMBL" id="CP119078">
    <property type="protein sequence ID" value="WED44128.1"/>
    <property type="molecule type" value="Genomic_DNA"/>
</dbReference>
<feature type="transmembrane region" description="Helical" evidence="11">
    <location>
        <begin position="75"/>
        <end position="96"/>
    </location>
</feature>
<comment type="subcellular location">
    <subcellularLocation>
        <location evidence="11">Cell inner membrane</location>
        <topology evidence="11">Multi-pass membrane protein</topology>
    </subcellularLocation>
    <subcellularLocation>
        <location evidence="2">Membrane</location>
        <topology evidence="2">Multi-pass membrane protein</topology>
    </subcellularLocation>
</comment>
<dbReference type="PANTHER" id="PTHR11048:SF28">
    <property type="entry name" value="4-HYDROXYBENZOATE POLYPRENYLTRANSFERASE, MITOCHONDRIAL"/>
    <property type="match status" value="1"/>
</dbReference>
<comment type="catalytic activity">
    <reaction evidence="11">
        <text>all-trans-octaprenyl diphosphate + 4-hydroxybenzoate = 4-hydroxy-3-(all-trans-octaprenyl)benzoate + diphosphate</text>
        <dbReference type="Rhea" id="RHEA:27782"/>
        <dbReference type="ChEBI" id="CHEBI:1617"/>
        <dbReference type="ChEBI" id="CHEBI:17879"/>
        <dbReference type="ChEBI" id="CHEBI:33019"/>
        <dbReference type="ChEBI" id="CHEBI:57711"/>
        <dbReference type="EC" id="2.5.1.39"/>
    </reaction>
</comment>
<dbReference type="Gene3D" id="1.20.120.1780">
    <property type="entry name" value="UbiA prenyltransferase"/>
    <property type="match status" value="1"/>
</dbReference>
<keyword evidence="5 11" id="KW-0997">Cell inner membrane</keyword>
<dbReference type="HAMAP" id="MF_01635">
    <property type="entry name" value="UbiA"/>
    <property type="match status" value="1"/>
</dbReference>
<keyword evidence="7 11" id="KW-0831">Ubiquinone biosynthesis</keyword>